<evidence type="ECO:0000313" key="5">
    <source>
        <dbReference type="EMBL" id="CZR60294.1"/>
    </source>
</evidence>
<evidence type="ECO:0000259" key="4">
    <source>
        <dbReference type="Pfam" id="PF24883"/>
    </source>
</evidence>
<dbReference type="SUPFAM" id="SSF53474">
    <property type="entry name" value="alpha/beta-Hydrolases"/>
    <property type="match status" value="1"/>
</dbReference>
<sequence length="1418" mass="160346">MGLLDNLKRKKMPKETPPASFGSTVTTAAGSSQDLSLPAVAETEKPLGINVWSGGESPVVDIVFLHGLTGHREKTWTADKPAEPWPKTLLATDIPNARIITYGYDADVVHWLKPAGQNTVREHAQNLVNDMCGLRARTKTTKQPILFVVHSLGGLVCQDALLLCVNPNEEAQAKLLDAVRGVAFMGTPNAGSDYQKFASAVANIISLTIVKLPTTQLLEVLNARSQVLANIKNGFLTMVRGRLQRGYPEIKIHAFVEELPVTATGHRVVTPDSAVIPGYNSTTIPANHMNMTKFSSRNEIGYERVLGRLMDWIARIEDASDGIKRILIRRHTANDPTVEEAMHDPKLGSRKYYRYPRQATKFIHRPDLISKITNLSSQRGQDTPSVCILHGMGGQGKTALAIDFCRQAETKHLFLAIFWMDASTEEALKKGLIAISDIIKRSPDQTFGSNEERVDFALQMIESWNRPWLLIFDNYDNPDGFRDLNRYIPSTSQGSVLVTSRNSNLARLGTVLEVPPMSLAEAHALLYDRIGGVEKFPNQEEDAIRIVDLLGYLPLAIDQAGAYIQRRVNFTLSRFIEEYNDRKELIWSKAPRAWDYKGVVYTTWEMSFQLIDELEEARSQKGNLLTMLSFLDFRSISQEIFEVPRDLSFLPTSGAVDGIASPKWLQNLLAQNGDWDWLKLEDLFLDFRDLSLLQISGLGPRTLRLSMHPLVSEWIKYRSDIQTKRECLLQAIITVNVCLHAKLLTLERHLLSDDAEQQFLRHKVSCVQNLQEIQRRDSSFLSDLQPFGEANEPQSSADVGKNEIIRTIQNDTSKVSDQVQLLLDNKDLQYDKAVLEWLAPDNSDKLLDNLRLAAMGTGAWFINHAVFQQWAQGKDSELWCFGRAGSGKTVLASLAAEYLSKSMPLALVLLVYCDFKVNNEQQILDIIKSLLRQAIQHTGVVPAQVRECFKRLQSLNLPPALSEIERMFFETLRSTKRAVYTIIDGLDELPGPRTKILEVLRKLTAGFQPARVMVTSRRETDIVNLQTPDTLTISIDGQIGRIDNDIRTFVRQNLKNFSAFPQLDPTDDPLRLEIEELVVRKSQGIFFFAVLFLERLSTTRSRQHLRKACLNSPDSLNDIYQEIFIRISDQPASTAALSYRILAWLAFSGRSMSRREFQHALAATEIEPQDIEFDQEGLVDIDQIIRLGNGFVVVDHQNDFFQLRHFSLIDWLRSRSALLQNFSFPQTRLMHACLSYLSLEPFASGPCLQKKLRDRVLEYPFALYAAEFWPSHAEANEPFMDNDQILEFLKSKKKYESWIQILEYVELSKSIATSRAKDEDHSTSEQEYLQEMDTSAEYELLEVEDLSNIDKEDSSVAELQETVTTDDEVKDVLPPLSTRLAVCQTPLDVASVLELEFLVEILTKEERKVSQRKGPASG</sequence>
<evidence type="ECO:0000259" key="3">
    <source>
        <dbReference type="Pfam" id="PF00931"/>
    </source>
</evidence>
<dbReference type="Pfam" id="PF00931">
    <property type="entry name" value="NB-ARC"/>
    <property type="match status" value="1"/>
</dbReference>
<dbReference type="Proteomes" id="UP000184330">
    <property type="component" value="Unassembled WGS sequence"/>
</dbReference>
<dbReference type="InterPro" id="IPR002182">
    <property type="entry name" value="NB-ARC"/>
</dbReference>
<dbReference type="InterPro" id="IPR027417">
    <property type="entry name" value="P-loop_NTPase"/>
</dbReference>
<dbReference type="PANTHER" id="PTHR10039:SF16">
    <property type="entry name" value="GPI INOSITOL-DEACYLASE"/>
    <property type="match status" value="1"/>
</dbReference>
<evidence type="ECO:0000256" key="2">
    <source>
        <dbReference type="SAM" id="MobiDB-lite"/>
    </source>
</evidence>
<gene>
    <name evidence="5" type="ORF">PAC_10190</name>
</gene>
<dbReference type="InterPro" id="IPR056884">
    <property type="entry name" value="NPHP3-like_N"/>
</dbReference>
<protein>
    <submittedName>
        <fullName evidence="5">Uncharacterized protein</fullName>
    </submittedName>
</protein>
<feature type="domain" description="NB-ARC" evidence="3">
    <location>
        <begin position="381"/>
        <end position="507"/>
    </location>
</feature>
<reference evidence="5 6" key="1">
    <citation type="submission" date="2016-03" db="EMBL/GenBank/DDBJ databases">
        <authorList>
            <person name="Ploux O."/>
        </authorList>
    </citation>
    <scope>NUCLEOTIDE SEQUENCE [LARGE SCALE GENOMIC DNA]</scope>
    <source>
        <strain evidence="5 6">UAMH 11012</strain>
    </source>
</reference>
<keyword evidence="1" id="KW-0677">Repeat</keyword>
<proteinExistence type="predicted"/>
<organism evidence="5 6">
    <name type="scientific">Phialocephala subalpina</name>
    <dbReference type="NCBI Taxonomy" id="576137"/>
    <lineage>
        <taxon>Eukaryota</taxon>
        <taxon>Fungi</taxon>
        <taxon>Dikarya</taxon>
        <taxon>Ascomycota</taxon>
        <taxon>Pezizomycotina</taxon>
        <taxon>Leotiomycetes</taxon>
        <taxon>Helotiales</taxon>
        <taxon>Mollisiaceae</taxon>
        <taxon>Phialocephala</taxon>
        <taxon>Phialocephala fortinii species complex</taxon>
    </lineage>
</organism>
<evidence type="ECO:0000256" key="1">
    <source>
        <dbReference type="ARBA" id="ARBA00022737"/>
    </source>
</evidence>
<evidence type="ECO:0000313" key="6">
    <source>
        <dbReference type="Proteomes" id="UP000184330"/>
    </source>
</evidence>
<feature type="domain" description="Nephrocystin 3-like N-terminal" evidence="4">
    <location>
        <begin position="856"/>
        <end position="1017"/>
    </location>
</feature>
<dbReference type="Gene3D" id="3.40.50.300">
    <property type="entry name" value="P-loop containing nucleotide triphosphate hydrolases"/>
    <property type="match status" value="2"/>
</dbReference>
<name>A0A1L7X5K2_9HELO</name>
<accession>A0A1L7X5K2</accession>
<keyword evidence="6" id="KW-1185">Reference proteome</keyword>
<dbReference type="InterPro" id="IPR029058">
    <property type="entry name" value="AB_hydrolase_fold"/>
</dbReference>
<dbReference type="Pfam" id="PF24883">
    <property type="entry name" value="NPHP3_N"/>
    <property type="match status" value="1"/>
</dbReference>
<dbReference type="SUPFAM" id="SSF52540">
    <property type="entry name" value="P-loop containing nucleoside triphosphate hydrolases"/>
    <property type="match status" value="2"/>
</dbReference>
<dbReference type="Gene3D" id="3.40.50.1820">
    <property type="entry name" value="alpha/beta hydrolase"/>
    <property type="match status" value="1"/>
</dbReference>
<dbReference type="OrthoDB" id="427518at2759"/>
<dbReference type="GO" id="GO:0043531">
    <property type="term" value="F:ADP binding"/>
    <property type="evidence" value="ECO:0007669"/>
    <property type="project" value="InterPro"/>
</dbReference>
<feature type="region of interest" description="Disordered" evidence="2">
    <location>
        <begin position="1"/>
        <end position="28"/>
    </location>
</feature>
<dbReference type="PANTHER" id="PTHR10039">
    <property type="entry name" value="AMELOGENIN"/>
    <property type="match status" value="1"/>
</dbReference>
<dbReference type="EMBL" id="FJOG01000015">
    <property type="protein sequence ID" value="CZR60294.1"/>
    <property type="molecule type" value="Genomic_DNA"/>
</dbReference>